<evidence type="ECO:0000313" key="4">
    <source>
        <dbReference type="Proteomes" id="UP001595906"/>
    </source>
</evidence>
<comment type="caution">
    <text evidence="3">The sequence shown here is derived from an EMBL/GenBank/DDBJ whole genome shotgun (WGS) entry which is preliminary data.</text>
</comment>
<proteinExistence type="predicted"/>
<dbReference type="NCBIfam" id="TIGR03696">
    <property type="entry name" value="Rhs_assc_core"/>
    <property type="match status" value="1"/>
</dbReference>
<reference evidence="4" key="1">
    <citation type="journal article" date="2019" name="Int. J. Syst. Evol. Microbiol.">
        <title>The Global Catalogue of Microorganisms (GCM) 10K type strain sequencing project: providing services to taxonomists for standard genome sequencing and annotation.</title>
        <authorList>
            <consortium name="The Broad Institute Genomics Platform"/>
            <consortium name="The Broad Institute Genome Sequencing Center for Infectious Disease"/>
            <person name="Wu L."/>
            <person name="Ma J."/>
        </authorList>
    </citation>
    <scope>NUCLEOTIDE SEQUENCE [LARGE SCALE GENOMIC DNA]</scope>
    <source>
        <strain evidence="4">CECT 8010</strain>
    </source>
</reference>
<name>A0ABV8PTP4_9BACT</name>
<dbReference type="Pfam" id="PF20041">
    <property type="entry name" value="DUF6443"/>
    <property type="match status" value="1"/>
</dbReference>
<keyword evidence="4" id="KW-1185">Reference proteome</keyword>
<evidence type="ECO:0000259" key="2">
    <source>
        <dbReference type="Pfam" id="PF20041"/>
    </source>
</evidence>
<protein>
    <submittedName>
        <fullName evidence="3">DUF6443 domain-containing protein</fullName>
    </submittedName>
</protein>
<dbReference type="InterPro" id="IPR045619">
    <property type="entry name" value="DUF6443"/>
</dbReference>
<evidence type="ECO:0000313" key="3">
    <source>
        <dbReference type="EMBL" id="MFC4231489.1"/>
    </source>
</evidence>
<organism evidence="3 4">
    <name type="scientific">Parasediminibacterium paludis</name>
    <dbReference type="NCBI Taxonomy" id="908966"/>
    <lineage>
        <taxon>Bacteria</taxon>
        <taxon>Pseudomonadati</taxon>
        <taxon>Bacteroidota</taxon>
        <taxon>Chitinophagia</taxon>
        <taxon>Chitinophagales</taxon>
        <taxon>Chitinophagaceae</taxon>
        <taxon>Parasediminibacterium</taxon>
    </lineage>
</organism>
<evidence type="ECO:0000256" key="1">
    <source>
        <dbReference type="SAM" id="MobiDB-lite"/>
    </source>
</evidence>
<feature type="compositionally biased region" description="Polar residues" evidence="1">
    <location>
        <begin position="1034"/>
        <end position="1055"/>
    </location>
</feature>
<dbReference type="RefSeq" id="WP_379012979.1">
    <property type="nucleotide sequence ID" value="NZ_JBHSDC010000007.1"/>
</dbReference>
<dbReference type="PANTHER" id="PTHR32305">
    <property type="match status" value="1"/>
</dbReference>
<dbReference type="EMBL" id="JBHSDC010000007">
    <property type="protein sequence ID" value="MFC4231489.1"/>
    <property type="molecule type" value="Genomic_DNA"/>
</dbReference>
<gene>
    <name evidence="3" type="ORF">ACFOW1_06295</name>
</gene>
<feature type="region of interest" description="Disordered" evidence="1">
    <location>
        <begin position="1034"/>
        <end position="1056"/>
    </location>
</feature>
<dbReference type="InterPro" id="IPR050708">
    <property type="entry name" value="T6SS_VgrG/RHS"/>
</dbReference>
<dbReference type="Proteomes" id="UP001595906">
    <property type="component" value="Unassembled WGS sequence"/>
</dbReference>
<feature type="domain" description="DUF6443" evidence="2">
    <location>
        <begin position="31"/>
        <end position="173"/>
    </location>
</feature>
<dbReference type="Gene3D" id="2.180.10.10">
    <property type="entry name" value="RHS repeat-associated core"/>
    <property type="match status" value="2"/>
</dbReference>
<dbReference type="PANTHER" id="PTHR32305:SF15">
    <property type="entry name" value="PROTEIN RHSA-RELATED"/>
    <property type="match status" value="1"/>
</dbReference>
<dbReference type="InterPro" id="IPR022385">
    <property type="entry name" value="Rhs_assc_core"/>
</dbReference>
<sequence>MANKYLVFLFILFYLYNSSLQAQNNVNYIKSWTADAPTQDPYVLRNLGLREVKQASAFFDGLGRPIQTVVKNGSLITSTGVTGDMVIVNQYDAFGRETKKLLPYVSAGVDGEYKTNSLIEQNSFNTAQYGGQGETFFYGQTDFESSPLNRPIKAMAPGNSWVGANQGTSLQYLFNTANDDVKIWSVSNGVDKTVTISDNGNGTQAVTWTWLTLPNNVSTLVLLYRYVGSSNWITAFVTGSNTIASYNIPSGNYEYAVQLYFNDGTPTYITNFSIVPTSDKTFTAIGSYLPGQLHKMLTTDEAGHSIIEYKDREDKVILRKVQLDSDISNKPAHSGWLCTYYLYNDYGQLIYVLQPKLVQYLDNNNFSPILISQFSELIFQYVYDTRNRLIGKKVPGADWTYLIYDLRDRLIMAQDANMRKNNNWLCTIYDNINRPVKSYLWSNASTNIALQSIINNNPDYVTNGCINSGELLTETHYDKYDNMPTGLSSNLVGNYASTMVINYNTSPDYAQPLVPNTSPLGMTTWTKVKVLGTSNQYIYSATIYDDKGRVIQVQSINQTGGLDINTTQYDFVGKVLRKHTTTNNTIANIGIEVANKPTYDDLGRIIKLEKNINNNGFKVISTVAYDALGQLVTKTLGTKPGTINTALETLTNEYNIRGWLLGINRDFAKTYGATGRFFGLDLGYDKTLITSINGNYAKAQLNGNISGMVWKTSGDGELRKYDFDYDNANRLILADFNQKDYGSWNKSTINYSVNNLNYDANGNILTMAQYGWKVGGSILIDDLHYTYQPNSNKLQNVIDFANDTQTYLGDFKTSATHPQNSIKSYITNSATYLGSSSTIKDYDYDFNGNMNTDYNKNISSITYNHLNLPQMTSITGKGTITYTYDAAGNKLQKTTQENNAIIYYNNNSYNTNIITMTRYTDAGVYESKSYSNSALSALQIPETLQFIGHEEGRFRLIPATATTTATWVADYFIKDHLGNTRVVLTDEQKVNSYPAATLEDGAVSTEQSYYNINTSHIVDKSSIPAFVNTTDPTFHYHNNNGKPPYNSNPSSNTDAESNKLYKLNAANGGDRIGLGITLKVMAGDKIDIYGKSFWKDYNTGGNNSNNNLAPPSIITGLLNTSNNGTHIGENYVLQNQINQYQLSYYSILNSFLLYSSGRVPYYYTTTQKPKAFINYIVFDEQYNYVTGNASAVGEVNTVKDHNSIDAVLQGIVIPKNGYIYVFCSNESPVDVFFDNLQVIHTPGPLLEETHYYPFGLTMSGISAKAANSIGNKLKYNGKELQSEEFTDGSGLDVYDYNARMQDPQIGKFLQIDPHAGSYFSQSPYTYVKNNPIIGTDPTGMDVYLEGEAAQESFKALQRSYANRDNSGVAYDLGGIDYFEKVGLAAIEHYGDDAGFQVNDVMVGFANSEIKDANDKGYRFGERYEAPTLAQREAKKIMTCTDFIGRVFKAAGILKKLMDWNISDYRDFLENPNNNFSRSDKPSIGSIWLVDYEVDYTDENGKPQHKHEGHISIIFNVRDGGKYIDLLHARPLDKDKDTGKPFGGIGPTTKTVISEYNRIHNKRKDNLMFFSYKIFR</sequence>
<accession>A0ABV8PTP4</accession>